<dbReference type="AlphaFoldDB" id="A0AAV3SKY5"/>
<protein>
    <recommendedName>
        <fullName evidence="2">HTH hxlR-type domain-containing protein</fullName>
    </recommendedName>
</protein>
<gene>
    <name evidence="3" type="ORF">GCM10008985_31420</name>
</gene>
<evidence type="ECO:0000313" key="4">
    <source>
        <dbReference type="Proteomes" id="UP001500962"/>
    </source>
</evidence>
<comment type="caution">
    <text evidence="3">The sequence shown here is derived from an EMBL/GenBank/DDBJ whole genome shotgun (WGS) entry which is preliminary data.</text>
</comment>
<dbReference type="InterPro" id="IPR036390">
    <property type="entry name" value="WH_DNA-bd_sf"/>
</dbReference>
<accession>A0AAV3SKY5</accession>
<proteinExistence type="predicted"/>
<sequence length="194" mass="22087">MNVKLDDTPIPSRLRVIFRSVTDYKTEPMNTSFAAFFERKGAVELLCIADRRDFQGRFTDLDDEINVSHSTLSKRLSEAQELGLITVAINPEASSPETVYRTTQTGKQIQNEMRKLGLPRTYERLRTVEELFAEGSEELVEWTESLDAALAEKAEEYSKQVEDPDVNMNPDVEFSPLDSQVKSAVFDDLESIER</sequence>
<feature type="domain" description="HTH hxlR-type" evidence="2">
    <location>
        <begin position="53"/>
        <end position="116"/>
    </location>
</feature>
<dbReference type="Pfam" id="PF01638">
    <property type="entry name" value="HxlR"/>
    <property type="match status" value="1"/>
</dbReference>
<organism evidence="3 4">
    <name type="scientific">Halococcus dombrowskii</name>
    <dbReference type="NCBI Taxonomy" id="179637"/>
    <lineage>
        <taxon>Archaea</taxon>
        <taxon>Methanobacteriati</taxon>
        <taxon>Methanobacteriota</taxon>
        <taxon>Stenosarchaea group</taxon>
        <taxon>Halobacteria</taxon>
        <taxon>Halobacteriales</taxon>
        <taxon>Halococcaceae</taxon>
        <taxon>Halococcus</taxon>
    </lineage>
</organism>
<evidence type="ECO:0000313" key="3">
    <source>
        <dbReference type="EMBL" id="GAA0472337.1"/>
    </source>
</evidence>
<dbReference type="SUPFAM" id="SSF46785">
    <property type="entry name" value="Winged helix' DNA-binding domain"/>
    <property type="match status" value="1"/>
</dbReference>
<dbReference type="InterPro" id="IPR036388">
    <property type="entry name" value="WH-like_DNA-bd_sf"/>
</dbReference>
<dbReference type="EMBL" id="BAAADN010000055">
    <property type="protein sequence ID" value="GAA0472337.1"/>
    <property type="molecule type" value="Genomic_DNA"/>
</dbReference>
<feature type="region of interest" description="Disordered" evidence="1">
    <location>
        <begin position="154"/>
        <end position="174"/>
    </location>
</feature>
<name>A0AAV3SKY5_HALDO</name>
<reference evidence="3" key="1">
    <citation type="journal article" date="2014" name="Int. J. Syst. Evol. Microbiol.">
        <title>Complete genome sequence of Corynebacterium casei LMG S-19264T (=DSM 44701T), isolated from a smear-ripened cheese.</title>
        <authorList>
            <consortium name="US DOE Joint Genome Institute (JGI-PGF)"/>
            <person name="Walter F."/>
            <person name="Albersmeier A."/>
            <person name="Kalinowski J."/>
            <person name="Ruckert C."/>
        </authorList>
    </citation>
    <scope>NUCLEOTIDE SEQUENCE</scope>
    <source>
        <strain evidence="3">JCM 12289</strain>
    </source>
</reference>
<dbReference type="Gene3D" id="1.10.10.10">
    <property type="entry name" value="Winged helix-like DNA-binding domain superfamily/Winged helix DNA-binding domain"/>
    <property type="match status" value="1"/>
</dbReference>
<dbReference type="InterPro" id="IPR002577">
    <property type="entry name" value="HTH_HxlR"/>
</dbReference>
<reference evidence="3" key="2">
    <citation type="submission" date="2023-12" db="EMBL/GenBank/DDBJ databases">
        <authorList>
            <person name="Sun Q."/>
            <person name="Inoue M."/>
        </authorList>
    </citation>
    <scope>NUCLEOTIDE SEQUENCE</scope>
    <source>
        <strain evidence="3">JCM 12289</strain>
    </source>
</reference>
<evidence type="ECO:0000259" key="2">
    <source>
        <dbReference type="Pfam" id="PF01638"/>
    </source>
</evidence>
<evidence type="ECO:0000256" key="1">
    <source>
        <dbReference type="SAM" id="MobiDB-lite"/>
    </source>
</evidence>
<dbReference type="Proteomes" id="UP001500962">
    <property type="component" value="Unassembled WGS sequence"/>
</dbReference>